<feature type="non-terminal residue" evidence="1">
    <location>
        <position position="1"/>
    </location>
</feature>
<gene>
    <name evidence="1" type="ORF">S12H4_24520</name>
</gene>
<dbReference type="EMBL" id="BARW01013336">
    <property type="protein sequence ID" value="GAI78789.1"/>
    <property type="molecule type" value="Genomic_DNA"/>
</dbReference>
<proteinExistence type="predicted"/>
<protein>
    <submittedName>
        <fullName evidence="1">Uncharacterized protein</fullName>
    </submittedName>
</protein>
<evidence type="ECO:0000313" key="1">
    <source>
        <dbReference type="EMBL" id="GAI78789.1"/>
    </source>
</evidence>
<sequence length="131" mass="15716">TEYQKYEDRIEKMYEDKLDGSITENFYEKKRKEYRTKQKEVNKKLAKLHFADEEYYVTSEYLLKLASKASELFKSSEMHERRLLLKLTLQNLELKGKKVRFIYQKPFNEIANYASRSSWLPGLDSNQQPSA</sequence>
<reference evidence="1" key="1">
    <citation type="journal article" date="2014" name="Front. Microbiol.">
        <title>High frequency of phylogenetically diverse reductive dehalogenase-homologous genes in deep subseafloor sedimentary metagenomes.</title>
        <authorList>
            <person name="Kawai M."/>
            <person name="Futagami T."/>
            <person name="Toyoda A."/>
            <person name="Takaki Y."/>
            <person name="Nishi S."/>
            <person name="Hori S."/>
            <person name="Arai W."/>
            <person name="Tsubouchi T."/>
            <person name="Morono Y."/>
            <person name="Uchiyama I."/>
            <person name="Ito T."/>
            <person name="Fujiyama A."/>
            <person name="Inagaki F."/>
            <person name="Takami H."/>
        </authorList>
    </citation>
    <scope>NUCLEOTIDE SEQUENCE</scope>
    <source>
        <strain evidence="1">Expedition CK06-06</strain>
    </source>
</reference>
<dbReference type="AlphaFoldDB" id="X1TFG6"/>
<accession>X1TFG6</accession>
<comment type="caution">
    <text evidence="1">The sequence shown here is derived from an EMBL/GenBank/DDBJ whole genome shotgun (WGS) entry which is preliminary data.</text>
</comment>
<organism evidence="1">
    <name type="scientific">marine sediment metagenome</name>
    <dbReference type="NCBI Taxonomy" id="412755"/>
    <lineage>
        <taxon>unclassified sequences</taxon>
        <taxon>metagenomes</taxon>
        <taxon>ecological metagenomes</taxon>
    </lineage>
</organism>
<name>X1TFG6_9ZZZZ</name>